<evidence type="ECO:0000313" key="1">
    <source>
        <dbReference type="EMBL" id="PZO99925.1"/>
    </source>
</evidence>
<name>A0A2W5CY88_9CORY</name>
<comment type="caution">
    <text evidence="1">The sequence shown here is derived from an EMBL/GenBank/DDBJ whole genome shotgun (WGS) entry which is preliminary data.</text>
</comment>
<organism evidence="1 2">
    <name type="scientific">Corynebacterium urealyticum</name>
    <dbReference type="NCBI Taxonomy" id="43771"/>
    <lineage>
        <taxon>Bacteria</taxon>
        <taxon>Bacillati</taxon>
        <taxon>Actinomycetota</taxon>
        <taxon>Actinomycetes</taxon>
        <taxon>Mycobacteriales</taxon>
        <taxon>Corynebacteriaceae</taxon>
        <taxon>Corynebacterium</taxon>
    </lineage>
</organism>
<evidence type="ECO:0000313" key="2">
    <source>
        <dbReference type="Proteomes" id="UP000249451"/>
    </source>
</evidence>
<dbReference type="Proteomes" id="UP000249451">
    <property type="component" value="Unassembled WGS sequence"/>
</dbReference>
<sequence length="83" mass="9260">MMQAIPSDLTDVVTLALEDLSDPREMVNGSAEFILIMRRQDIDGNDEVLPYTSERMTATMAAGMLQCAQKQILDGMFAPYEDE</sequence>
<gene>
    <name evidence="1" type="ORF">DI609_07365</name>
</gene>
<reference evidence="1 2" key="1">
    <citation type="submission" date="2017-11" db="EMBL/GenBank/DDBJ databases">
        <title>Infants hospitalized years apart are colonized by the same room-sourced microbial strains.</title>
        <authorList>
            <person name="Brooks B."/>
            <person name="Olm M.R."/>
            <person name="Firek B.A."/>
            <person name="Baker R."/>
            <person name="Thomas B.C."/>
            <person name="Morowitz M.J."/>
            <person name="Banfield J.F."/>
        </authorList>
    </citation>
    <scope>NUCLEOTIDE SEQUENCE [LARGE SCALE GENOMIC DNA]</scope>
    <source>
        <strain evidence="1">S2_012_000_R3_87</strain>
    </source>
</reference>
<dbReference type="AlphaFoldDB" id="A0A2W5CY88"/>
<accession>A0A2W5CY88</accession>
<dbReference type="EMBL" id="QFNY01000163">
    <property type="protein sequence ID" value="PZO99925.1"/>
    <property type="molecule type" value="Genomic_DNA"/>
</dbReference>
<protein>
    <submittedName>
        <fullName evidence="1">Uncharacterized protein</fullName>
    </submittedName>
</protein>
<proteinExistence type="predicted"/>